<protein>
    <submittedName>
        <fullName evidence="2">Uncharacterized protein</fullName>
    </submittedName>
</protein>
<proteinExistence type="predicted"/>
<sequence>MLKHLLQKILHSVTGSKHSNRRYSSSHRFNRPMRRGSSSDRYGSGYGQRYYKNRHGSSS</sequence>
<dbReference type="HOGENOM" id="CLU_2956214_0_0_9"/>
<feature type="compositionally biased region" description="Low complexity" evidence="1">
    <location>
        <begin position="35"/>
        <end position="50"/>
    </location>
</feature>
<feature type="compositionally biased region" description="Basic residues" evidence="1">
    <location>
        <begin position="18"/>
        <end position="34"/>
    </location>
</feature>
<organism evidence="2 3">
    <name type="scientific">Paenibacillus mucilaginosus (strain KNP414)</name>
    <dbReference type="NCBI Taxonomy" id="1036673"/>
    <lineage>
        <taxon>Bacteria</taxon>
        <taxon>Bacillati</taxon>
        <taxon>Bacillota</taxon>
        <taxon>Bacilli</taxon>
        <taxon>Bacillales</taxon>
        <taxon>Paenibacillaceae</taxon>
        <taxon>Paenibacillus</taxon>
    </lineage>
</organism>
<evidence type="ECO:0000256" key="1">
    <source>
        <dbReference type="SAM" id="MobiDB-lite"/>
    </source>
</evidence>
<dbReference type="AlphaFoldDB" id="F8FNB0"/>
<name>F8FNB0_PAEMK</name>
<dbReference type="Proteomes" id="UP000006620">
    <property type="component" value="Chromosome"/>
</dbReference>
<feature type="region of interest" description="Disordered" evidence="1">
    <location>
        <begin position="12"/>
        <end position="59"/>
    </location>
</feature>
<reference evidence="3" key="1">
    <citation type="submission" date="2011-06" db="EMBL/GenBank/DDBJ databases">
        <title>Complete genome sequence of Paenibacillus mucilaginosus KNP414.</title>
        <authorList>
            <person name="Wang J."/>
            <person name="Hu S."/>
            <person name="Hu X."/>
            <person name="Zhang B."/>
            <person name="Dong D."/>
            <person name="Zhang S."/>
            <person name="Zhao K."/>
            <person name="Wu D."/>
        </authorList>
    </citation>
    <scope>NUCLEOTIDE SEQUENCE [LARGE SCALE GENOMIC DNA]</scope>
    <source>
        <strain evidence="3">KNP414</strain>
    </source>
</reference>
<dbReference type="PATRIC" id="fig|1036673.3.peg.279"/>
<reference evidence="2 3" key="2">
    <citation type="journal article" date="2013" name="Genome Announc.">
        <title>Genome Sequence of Growth-Improving Paenibacillus mucilaginosus Strain KNP414.</title>
        <authorList>
            <person name="Lu J.J."/>
            <person name="Wang J.F."/>
            <person name="Hu X.F."/>
        </authorList>
    </citation>
    <scope>NUCLEOTIDE SEQUENCE [LARGE SCALE GENOMIC DNA]</scope>
    <source>
        <strain evidence="2 3">KNP414</strain>
    </source>
</reference>
<evidence type="ECO:0000313" key="3">
    <source>
        <dbReference type="Proteomes" id="UP000006620"/>
    </source>
</evidence>
<dbReference type="KEGG" id="pms:KNP414_00322"/>
<dbReference type="EMBL" id="CP002869">
    <property type="protein sequence ID" value="AEI38947.1"/>
    <property type="molecule type" value="Genomic_DNA"/>
</dbReference>
<accession>F8FNB0</accession>
<gene>
    <name evidence="2" type="ordered locus">KNP414_00322</name>
</gene>
<dbReference type="RefSeq" id="WP_013914113.1">
    <property type="nucleotide sequence ID" value="NC_015690.1"/>
</dbReference>
<evidence type="ECO:0000313" key="2">
    <source>
        <dbReference type="EMBL" id="AEI38947.1"/>
    </source>
</evidence>